<evidence type="ECO:0000313" key="1">
    <source>
        <dbReference type="EMBL" id="HGY55982.1"/>
    </source>
</evidence>
<organism evidence="1">
    <name type="scientific">Caldithrix abyssi</name>
    <dbReference type="NCBI Taxonomy" id="187145"/>
    <lineage>
        <taxon>Bacteria</taxon>
        <taxon>Pseudomonadati</taxon>
        <taxon>Calditrichota</taxon>
        <taxon>Calditrichia</taxon>
        <taxon>Calditrichales</taxon>
        <taxon>Calditrichaceae</taxon>
        <taxon>Caldithrix</taxon>
    </lineage>
</organism>
<reference evidence="1" key="1">
    <citation type="journal article" date="2020" name="mSystems">
        <title>Genome- and Community-Level Interaction Insights into Carbon Utilization and Element Cycling Functions of Hydrothermarchaeota in Hydrothermal Sediment.</title>
        <authorList>
            <person name="Zhou Z."/>
            <person name="Liu Y."/>
            <person name="Xu W."/>
            <person name="Pan J."/>
            <person name="Luo Z.H."/>
            <person name="Li M."/>
        </authorList>
    </citation>
    <scope>NUCLEOTIDE SEQUENCE [LARGE SCALE GENOMIC DNA]</scope>
    <source>
        <strain evidence="1">HyVt-577</strain>
    </source>
</reference>
<dbReference type="Proteomes" id="UP000885779">
    <property type="component" value="Unassembled WGS sequence"/>
</dbReference>
<dbReference type="AlphaFoldDB" id="A0A7V4WVX6"/>
<sequence length="143" mass="16417">MDKETLDLLYRSFDETLSADEMTRLQKALSVSSELRQEQERLRFMRERIKNLPDTSFGKDFAGKVMTALEKDNVPDKEEIFLHIFSRFVRPTAIAAAVLLTGIVTYNLSRADVITWETVLGLHQTSLEEVFDPAQYLTVEGEQ</sequence>
<comment type="caution">
    <text evidence="1">The sequence shown here is derived from an EMBL/GenBank/DDBJ whole genome shotgun (WGS) entry which is preliminary data.</text>
</comment>
<dbReference type="EMBL" id="DRQG01000090">
    <property type="protein sequence ID" value="HGY55982.1"/>
    <property type="molecule type" value="Genomic_DNA"/>
</dbReference>
<evidence type="ECO:0008006" key="2">
    <source>
        <dbReference type="Google" id="ProtNLM"/>
    </source>
</evidence>
<protein>
    <recommendedName>
        <fullName evidence="2">Zinc-finger domain-containing protein</fullName>
    </recommendedName>
</protein>
<proteinExistence type="predicted"/>
<gene>
    <name evidence="1" type="ORF">ENK44_09785</name>
</gene>
<accession>A0A7V4WVX6</accession>
<name>A0A7V4WVX6_CALAY</name>